<name>A0A5P2GBN6_9BACT</name>
<gene>
    <name evidence="1" type="ORF">E0W69_010050</name>
</gene>
<reference evidence="1 2" key="1">
    <citation type="submission" date="2019-09" db="EMBL/GenBank/DDBJ databases">
        <title>Complete genome sequence of Arachidicoccus sp. B3-10 isolated from apple orchard soil.</title>
        <authorList>
            <person name="Kim H.S."/>
            <person name="Han K.-I."/>
            <person name="Suh M.K."/>
            <person name="Lee K.C."/>
            <person name="Eom M.K."/>
            <person name="Kim J.-S."/>
            <person name="Kang S.W."/>
            <person name="Sin Y."/>
            <person name="Lee J.-S."/>
        </authorList>
    </citation>
    <scope>NUCLEOTIDE SEQUENCE [LARGE SCALE GENOMIC DNA]</scope>
    <source>
        <strain evidence="1 2">B3-10</strain>
    </source>
</reference>
<dbReference type="AlphaFoldDB" id="A0A5P2GBN6"/>
<evidence type="ECO:0000313" key="2">
    <source>
        <dbReference type="Proteomes" id="UP000292424"/>
    </source>
</evidence>
<dbReference type="EMBL" id="CP044016">
    <property type="protein sequence ID" value="QES88981.1"/>
    <property type="molecule type" value="Genomic_DNA"/>
</dbReference>
<dbReference type="RefSeq" id="WP_131329927.1">
    <property type="nucleotide sequence ID" value="NZ_CP044016.1"/>
</dbReference>
<organism evidence="1 2">
    <name type="scientific">Rhizosphaericola mali</name>
    <dbReference type="NCBI Taxonomy" id="2545455"/>
    <lineage>
        <taxon>Bacteria</taxon>
        <taxon>Pseudomonadati</taxon>
        <taxon>Bacteroidota</taxon>
        <taxon>Chitinophagia</taxon>
        <taxon>Chitinophagales</taxon>
        <taxon>Chitinophagaceae</taxon>
        <taxon>Rhizosphaericola</taxon>
    </lineage>
</organism>
<dbReference type="KEGG" id="arac:E0W69_010050"/>
<proteinExistence type="predicted"/>
<sequence>MMKYFLLFIFYFFIANFSKAQLKIVEKNAIPLDGNDSLIHYYMPVSLNLGKAKYDTLKPNEIEKYIETVPADSFQVTRNGQLLLAIGVSTGTEKQYYISDKINGKKTVENSEINGQVSEYRATELIGNGKDNKAGIIFGKFKYNGKDYSLITNSNLENSVLKLVDEIMHAAPTKK</sequence>
<evidence type="ECO:0000313" key="1">
    <source>
        <dbReference type="EMBL" id="QES88981.1"/>
    </source>
</evidence>
<dbReference type="Proteomes" id="UP000292424">
    <property type="component" value="Chromosome"/>
</dbReference>
<keyword evidence="2" id="KW-1185">Reference proteome</keyword>
<accession>A0A5P2GBN6</accession>
<protein>
    <submittedName>
        <fullName evidence="1">Uncharacterized protein</fullName>
    </submittedName>
</protein>